<name>A0A7Z7YWC0_STACP</name>
<reference evidence="5 6" key="1">
    <citation type="journal article" date="2019" name="Sci. Transl. Med.">
        <title>Quorum sensing between bacterial species on the skin protects against epidermal injury in atopic dermatitis.</title>
        <authorList>
            <person name="Williams M.R."/>
        </authorList>
    </citation>
    <scope>NUCLEOTIDE SEQUENCE [LARGE SCALE GENOMIC DNA]</scope>
    <source>
        <strain evidence="5 6">H8</strain>
    </source>
</reference>
<dbReference type="EMBL" id="JABBMI010000058">
    <property type="protein sequence ID" value="NMK54221.1"/>
    <property type="molecule type" value="Genomic_DNA"/>
</dbReference>
<evidence type="ECO:0000313" key="7">
    <source>
        <dbReference type="Proteomes" id="UP000538955"/>
    </source>
</evidence>
<proteinExistence type="predicted"/>
<evidence type="ECO:0000313" key="5">
    <source>
        <dbReference type="EMBL" id="TBW77896.1"/>
    </source>
</evidence>
<dbReference type="EMBL" id="SCHC01000001">
    <property type="protein sequence ID" value="TBW77896.1"/>
    <property type="molecule type" value="Genomic_DNA"/>
</dbReference>
<dbReference type="Proteomes" id="UP000291949">
    <property type="component" value="Unassembled WGS sequence"/>
</dbReference>
<dbReference type="EMBL" id="JABBLX010000001">
    <property type="protein sequence ID" value="NMK96614.1"/>
    <property type="molecule type" value="Genomic_DNA"/>
</dbReference>
<reference evidence="7 8" key="2">
    <citation type="submission" date="2020-04" db="EMBL/GenBank/DDBJ databases">
        <title>The Epidemiology and Molecular Characteristics of Linezolid-Resistant Staphylococcus capitis in Huashan Hospital, Shanghai.</title>
        <authorList>
            <person name="Ding L."/>
            <person name="Li P."/>
            <person name="Yang Y."/>
            <person name="Lin D."/>
            <person name="Xu X."/>
        </authorList>
    </citation>
    <scope>NUCLEOTIDE SEQUENCE [LARGE SCALE GENOMIC DNA]</scope>
    <source>
        <strain evidence="4 8">12-86</strain>
        <strain evidence="3 7">17-84</strain>
    </source>
</reference>
<gene>
    <name evidence="5" type="ORF">EQ811_02185</name>
    <name evidence="4" type="ORF">HHM13_00680</name>
    <name evidence="3" type="ORF">HHM24_05560</name>
</gene>
<comment type="caution">
    <text evidence="5">The sequence shown here is derived from an EMBL/GenBank/DDBJ whole genome shotgun (WGS) entry which is preliminary data.</text>
</comment>
<dbReference type="InterPro" id="IPR006827">
    <property type="entry name" value="Lant_deHydtase_N"/>
</dbReference>
<evidence type="ECO:0000313" key="8">
    <source>
        <dbReference type="Proteomes" id="UP000550736"/>
    </source>
</evidence>
<evidence type="ECO:0000313" key="6">
    <source>
        <dbReference type="Proteomes" id="UP000291949"/>
    </source>
</evidence>
<dbReference type="Proteomes" id="UP000538955">
    <property type="component" value="Unassembled WGS sequence"/>
</dbReference>
<keyword evidence="7" id="KW-1185">Reference proteome</keyword>
<accession>A0A7Z7YWC0</accession>
<feature type="domain" description="Lantibiotic dehydratase N-terminal" evidence="1">
    <location>
        <begin position="40"/>
        <end position="669"/>
    </location>
</feature>
<dbReference type="RefSeq" id="WP_030065144.1">
    <property type="nucleotide sequence ID" value="NZ_CP042341.1"/>
</dbReference>
<protein>
    <submittedName>
        <fullName evidence="5">Enterotoxin</fullName>
    </submittedName>
    <submittedName>
        <fullName evidence="3">Lantibiotic dehydratase</fullName>
    </submittedName>
</protein>
<feature type="domain" description="Thiopeptide-type bacteriocin biosynthesis" evidence="2">
    <location>
        <begin position="728"/>
        <end position="974"/>
    </location>
</feature>
<evidence type="ECO:0000259" key="1">
    <source>
        <dbReference type="Pfam" id="PF04738"/>
    </source>
</evidence>
<evidence type="ECO:0000313" key="3">
    <source>
        <dbReference type="EMBL" id="NMK54221.1"/>
    </source>
</evidence>
<dbReference type="Proteomes" id="UP000550736">
    <property type="component" value="Unassembled WGS sequence"/>
</dbReference>
<dbReference type="NCBIfam" id="TIGR03891">
    <property type="entry name" value="thiopep_ocin"/>
    <property type="match status" value="1"/>
</dbReference>
<evidence type="ECO:0000313" key="4">
    <source>
        <dbReference type="EMBL" id="NMK96614.1"/>
    </source>
</evidence>
<dbReference type="Pfam" id="PF14028">
    <property type="entry name" value="Lant_dehydr_C"/>
    <property type="match status" value="1"/>
</dbReference>
<dbReference type="AlphaFoldDB" id="A0A7Z7YWC0"/>
<sequence>MKSIFNTSSYYIIRAPLLPVSIYNTYLKNDEIDYSSFFQNKIIEETILTTTYHLYQSLTNISFDSETKKVRNAKESFLKYLIRMSTRGTPYGLLSGVSLGQLAEKTNIQIQEDVNYYYKSVKIDGSWLSKLIHFLESNYDYYQDSYVIWNERNYITDQRIYLDNQTCLIQENNRELVSIKNNDLLKFIKQSLQEDLTFKDLIKLISEKFLINDEQEIKSFIQNLLDKEIIFTSLRTAFKKENPLDYLLCFYRDFDNDFIRSLQLIHFEMMKYQIMEIGKGKKTFLRIRELMSHLFKAKEYIQIDTKIQTKNNYLSKKIARNISEAAYLLWLLSPDDLGISTNHDFHYSFLEKYGLEQIVNLKELLSDINGMGYCTKEDKSIKNNSPFLKEKYYYALSHNEEIEITENDFLDIEKKNTIPIERAPLSSEIYSEFYYGNNIKGYDEFLVISPIVSSFNAGATMGRFSQEIDRDIRKQLDNEIYEQYIEYSNENNTEVIHINEIPKYARNLNINHTGTTKFKELDLDMPCSSITLDDLYVGSTFDKLYLFSKTLNSRILFITHSMLNYVLCSNLYRFLREVSLGNTKFIQPIKDDGIEGFNYCPRIRYKNVILKPATWKLNKDMFSSSEKENWIEQFHKIQQFYNIPNDVNMAFGDNRLTINLSNDAHISILKKEIEKQGRVCLLEEFISKSNNDRVIEIVTPIYRKAKSNEKSLMIPKNIYKRLETKREWLSIHLYIDESYQNEFLIQYILPCLRELFDNNHLESFFFIKYRENDHFIKLRLLSKSNDSIHLYHEIMQLKQKWLKESELSTYAIVEYQPEINRYGGIETIEIIEDYFMYDSWLAIHIIDQTFNYPKEFIVAITIIFLINELNINQEEIDEIRHNNVENLYRNNEIREYKNEMVKLTNPRDNYCYLHAKLPKLHQILYNNYKEIEKLKVALSRGLSTPRAHIIGSLIHMRCNRVFGVNRDKEKFVLSIFNEIEKTKKYWCGDIINE</sequence>
<organism evidence="5 6">
    <name type="scientific">Staphylococcus capitis</name>
    <dbReference type="NCBI Taxonomy" id="29388"/>
    <lineage>
        <taxon>Bacteria</taxon>
        <taxon>Bacillati</taxon>
        <taxon>Bacillota</taxon>
        <taxon>Bacilli</taxon>
        <taxon>Bacillales</taxon>
        <taxon>Staphylococcaceae</taxon>
        <taxon>Staphylococcus</taxon>
    </lineage>
</organism>
<evidence type="ECO:0000259" key="2">
    <source>
        <dbReference type="Pfam" id="PF14028"/>
    </source>
</evidence>
<dbReference type="Pfam" id="PF04738">
    <property type="entry name" value="Lant_dehydr_N"/>
    <property type="match status" value="1"/>
</dbReference>
<dbReference type="InterPro" id="IPR023809">
    <property type="entry name" value="Thiopep_bacteriocin_synth_dom"/>
</dbReference>